<dbReference type="EMBL" id="WKRU01000075">
    <property type="protein sequence ID" value="MSL38491.1"/>
    <property type="molecule type" value="Genomic_DNA"/>
</dbReference>
<dbReference type="AlphaFoldDB" id="A0A6C9M6E0"/>
<comment type="caution">
    <text evidence="1">The sequence shown here is derived from an EMBL/GenBank/DDBJ whole genome shotgun (WGS) entry which is preliminary data.</text>
</comment>
<reference evidence="1" key="1">
    <citation type="journal article" date="2019" name="Nat. Med.">
        <title>A library of human gut bacterial isolates paired with longitudinal multiomics data enables mechanistic microbiome research.</title>
        <authorList>
            <person name="Poyet M."/>
            <person name="Groussin M."/>
            <person name="Gibbons S.M."/>
            <person name="Avila-Pacheco J."/>
            <person name="Jiang X."/>
            <person name="Kearney S.M."/>
            <person name="Perrotta A.R."/>
            <person name="Berdy B."/>
            <person name="Zhao S."/>
            <person name="Lieberman T.D."/>
            <person name="Swanson P.K."/>
            <person name="Smith M."/>
            <person name="Roesemann S."/>
            <person name="Alexander J.E."/>
            <person name="Rich S.A."/>
            <person name="Livny J."/>
            <person name="Vlamakis H."/>
            <person name="Clish C."/>
            <person name="Bullock K."/>
            <person name="Deik A."/>
            <person name="Scott J."/>
            <person name="Pierce K.A."/>
            <person name="Xavier R.J."/>
            <person name="Alm E.J."/>
        </authorList>
    </citation>
    <scope>NUCLEOTIDE SEQUENCE</scope>
    <source>
        <strain evidence="1">BIOML-A446</strain>
    </source>
</reference>
<accession>A0A6C9M6E0</accession>
<name>A0A6C9M6E0_ECOLX</name>
<evidence type="ECO:0000313" key="1">
    <source>
        <dbReference type="EMBL" id="MSL38491.1"/>
    </source>
</evidence>
<organism evidence="1">
    <name type="scientific">Escherichia coli</name>
    <dbReference type="NCBI Taxonomy" id="562"/>
    <lineage>
        <taxon>Bacteria</taxon>
        <taxon>Pseudomonadati</taxon>
        <taxon>Pseudomonadota</taxon>
        <taxon>Gammaproteobacteria</taxon>
        <taxon>Enterobacterales</taxon>
        <taxon>Enterobacteriaceae</taxon>
        <taxon>Escherichia</taxon>
    </lineage>
</organism>
<proteinExistence type="predicted"/>
<gene>
    <name evidence="1" type="ORF">GKE65_09570</name>
</gene>
<dbReference type="RefSeq" id="WP_063119594.1">
    <property type="nucleotide sequence ID" value="NZ_AP027769.1"/>
</dbReference>
<sequence length="305" mass="35108">MEFKLDLKSNALDSFNEAIKKFQQGENGDYKAFKFAILHLSHCFELTLKMYIQTLDENLIFSKCYRAVIERAKSDKVNLIEAFYKMEAEEFDFEELIKGHKNPHTITLDQAISIATHEKCSITSVDLVDKELLDDIAWMKDLRNSIEHYEFSFTIKHVRLAMGRLVRGLAEFSDIFGLYDLDKEVSKEISNSYNILSDEYEHNVHEGYLDVADARKAAFLGVRPKFFELVNWKEYICDYCGHETMIQNNDSTSGYRCTYCGAEDSGSIEVTCDVCGAEWPEEEMSSWLGEGTNICPDCRDISNKP</sequence>
<protein>
    <submittedName>
        <fullName evidence="1">Uncharacterized protein</fullName>
    </submittedName>
</protein>